<proteinExistence type="predicted"/>
<reference evidence="1 2" key="1">
    <citation type="journal article" date="2019" name="Int. J. Syst. Evol. Microbiol.">
        <title>The Global Catalogue of Microorganisms (GCM) 10K type strain sequencing project: providing services to taxonomists for standard genome sequencing and annotation.</title>
        <authorList>
            <consortium name="The Broad Institute Genomics Platform"/>
            <consortium name="The Broad Institute Genome Sequencing Center for Infectious Disease"/>
            <person name="Wu L."/>
            <person name="Ma J."/>
        </authorList>
    </citation>
    <scope>NUCLEOTIDE SEQUENCE [LARGE SCALE GENOMIC DNA]</scope>
    <source>
        <strain evidence="1 2">JCM 14303</strain>
    </source>
</reference>
<dbReference type="EMBL" id="BAAANC010000001">
    <property type="protein sequence ID" value="GAA1520870.1"/>
    <property type="molecule type" value="Genomic_DNA"/>
</dbReference>
<comment type="caution">
    <text evidence="1">The sequence shown here is derived from an EMBL/GenBank/DDBJ whole genome shotgun (WGS) entry which is preliminary data.</text>
</comment>
<name>A0ABN2AK94_9ACTN</name>
<protein>
    <submittedName>
        <fullName evidence="1">Uncharacterized protein</fullName>
    </submittedName>
</protein>
<organism evidence="1 2">
    <name type="scientific">Kribbella lupini</name>
    <dbReference type="NCBI Taxonomy" id="291602"/>
    <lineage>
        <taxon>Bacteria</taxon>
        <taxon>Bacillati</taxon>
        <taxon>Actinomycetota</taxon>
        <taxon>Actinomycetes</taxon>
        <taxon>Propionibacteriales</taxon>
        <taxon>Kribbellaceae</taxon>
        <taxon>Kribbella</taxon>
    </lineage>
</organism>
<dbReference type="RefSeq" id="WP_344172732.1">
    <property type="nucleotide sequence ID" value="NZ_BAAANC010000001.1"/>
</dbReference>
<gene>
    <name evidence="1" type="ORF">GCM10009741_22210</name>
</gene>
<accession>A0ABN2AK94</accession>
<sequence>MRDHETSTVPQLIVALLVVEDELRAARRSADLERLTALIRRKQLTLHELRRRHRQLSSPA</sequence>
<evidence type="ECO:0000313" key="1">
    <source>
        <dbReference type="EMBL" id="GAA1520870.1"/>
    </source>
</evidence>
<keyword evidence="2" id="KW-1185">Reference proteome</keyword>
<dbReference type="Proteomes" id="UP001500363">
    <property type="component" value="Unassembled WGS sequence"/>
</dbReference>
<evidence type="ECO:0000313" key="2">
    <source>
        <dbReference type="Proteomes" id="UP001500363"/>
    </source>
</evidence>